<proteinExistence type="predicted"/>
<dbReference type="InterPro" id="IPR016039">
    <property type="entry name" value="Thiolase-like"/>
</dbReference>
<dbReference type="InterPro" id="IPR013747">
    <property type="entry name" value="ACP_syn_III_C"/>
</dbReference>
<evidence type="ECO:0000313" key="5">
    <source>
        <dbReference type="EMBL" id="SNT01217.1"/>
    </source>
</evidence>
<name>A0A239J5T5_9FIRM</name>
<keyword evidence="1" id="KW-0808">Transferase</keyword>
<evidence type="ECO:0000259" key="4">
    <source>
        <dbReference type="Pfam" id="PF08545"/>
    </source>
</evidence>
<feature type="domain" description="Beta-ketoacyl-[acyl-carrier-protein] synthase III N-terminal" evidence="4">
    <location>
        <begin position="113"/>
        <end position="190"/>
    </location>
</feature>
<evidence type="ECO:0000259" key="3">
    <source>
        <dbReference type="Pfam" id="PF08541"/>
    </source>
</evidence>
<dbReference type="RefSeq" id="WP_089284870.1">
    <property type="nucleotide sequence ID" value="NZ_FZOJ01000033.1"/>
</dbReference>
<accession>A0A239J5T5</accession>
<gene>
    <name evidence="5" type="ORF">SAMN05446037_103335</name>
</gene>
<dbReference type="Pfam" id="PF08545">
    <property type="entry name" value="ACP_syn_III"/>
    <property type="match status" value="1"/>
</dbReference>
<protein>
    <submittedName>
        <fullName evidence="5">3-oxoacyl-[acyl-carrier-protein] synthase-3</fullName>
    </submittedName>
</protein>
<reference evidence="5 6" key="1">
    <citation type="submission" date="2017-06" db="EMBL/GenBank/DDBJ databases">
        <authorList>
            <person name="Kim H.J."/>
            <person name="Triplett B.A."/>
        </authorList>
    </citation>
    <scope>NUCLEOTIDE SEQUENCE [LARGE SCALE GENOMIC DNA]</scope>
    <source>
        <strain evidence="5 6">SCA</strain>
    </source>
</reference>
<evidence type="ECO:0000256" key="1">
    <source>
        <dbReference type="ARBA" id="ARBA00022679"/>
    </source>
</evidence>
<evidence type="ECO:0000313" key="6">
    <source>
        <dbReference type="Proteomes" id="UP000198304"/>
    </source>
</evidence>
<dbReference type="SUPFAM" id="SSF53901">
    <property type="entry name" value="Thiolase-like"/>
    <property type="match status" value="2"/>
</dbReference>
<sequence length="345" mass="38269">MGLYPDVGILSFGSYIPEKTVSVHEVKDRYGISDELIERVQIECVHVAADHEFATDMAIKAAKKAMEKGKVKPEQIDLIIYSYISWAEHFIWADYGKIQHALGAINSAAIRLEQSCNAGIMALEYGCAKIQSNPDINTVLLVTAETWKEPLVNRWTCTDGCFFGDGASAVILQRGVKGSQIINFCNKTDGSLNYIWRIPLVGGTKHPITPEHVEQGLYFGSMIESARRNLKNEDERKEVGEKIVSLNIQTLKELLQKIGKSKKDVDKLVVYNVGLHFLKKIADSIEIPLENTSAYLAKNHGHIGVVDIFLNLEKMIEDGNIQKGDLVFLFSGGTGYCASSTAIQF</sequence>
<dbReference type="PANTHER" id="PTHR34069:SF2">
    <property type="entry name" value="BETA-KETOACYL-[ACYL-CARRIER-PROTEIN] SYNTHASE III"/>
    <property type="match status" value="1"/>
</dbReference>
<organism evidence="5 6">
    <name type="scientific">Anaerovirgula multivorans</name>
    <dbReference type="NCBI Taxonomy" id="312168"/>
    <lineage>
        <taxon>Bacteria</taxon>
        <taxon>Bacillati</taxon>
        <taxon>Bacillota</taxon>
        <taxon>Clostridia</taxon>
        <taxon>Peptostreptococcales</taxon>
        <taxon>Natronincolaceae</taxon>
        <taxon>Anaerovirgula</taxon>
    </lineage>
</organism>
<dbReference type="PANTHER" id="PTHR34069">
    <property type="entry name" value="3-OXOACYL-[ACYL-CARRIER-PROTEIN] SYNTHASE 3"/>
    <property type="match status" value="1"/>
</dbReference>
<dbReference type="Pfam" id="PF08541">
    <property type="entry name" value="ACP_syn_III_C"/>
    <property type="match status" value="1"/>
</dbReference>
<dbReference type="GO" id="GO:0004315">
    <property type="term" value="F:3-oxoacyl-[acyl-carrier-protein] synthase activity"/>
    <property type="evidence" value="ECO:0007669"/>
    <property type="project" value="InterPro"/>
</dbReference>
<dbReference type="GO" id="GO:0006633">
    <property type="term" value="P:fatty acid biosynthetic process"/>
    <property type="evidence" value="ECO:0007669"/>
    <property type="project" value="InterPro"/>
</dbReference>
<dbReference type="AlphaFoldDB" id="A0A239J5T5"/>
<dbReference type="GO" id="GO:0044550">
    <property type="term" value="P:secondary metabolite biosynthetic process"/>
    <property type="evidence" value="ECO:0007669"/>
    <property type="project" value="TreeGrafter"/>
</dbReference>
<dbReference type="Proteomes" id="UP000198304">
    <property type="component" value="Unassembled WGS sequence"/>
</dbReference>
<dbReference type="InterPro" id="IPR013751">
    <property type="entry name" value="ACP_syn_III_N"/>
</dbReference>
<dbReference type="Gene3D" id="3.40.47.10">
    <property type="match status" value="2"/>
</dbReference>
<dbReference type="EMBL" id="FZOJ01000033">
    <property type="protein sequence ID" value="SNT01217.1"/>
    <property type="molecule type" value="Genomic_DNA"/>
</dbReference>
<keyword evidence="6" id="KW-1185">Reference proteome</keyword>
<evidence type="ECO:0000256" key="2">
    <source>
        <dbReference type="ARBA" id="ARBA00023315"/>
    </source>
</evidence>
<dbReference type="OrthoDB" id="9815506at2"/>
<keyword evidence="2" id="KW-0012">Acyltransferase</keyword>
<feature type="domain" description="Beta-ketoacyl-[acyl-carrier-protein] synthase III C-terminal" evidence="3">
    <location>
        <begin position="255"/>
        <end position="344"/>
    </location>
</feature>